<keyword evidence="2" id="KW-1185">Reference proteome</keyword>
<proteinExistence type="predicted"/>
<comment type="caution">
    <text evidence="1">The sequence shown here is derived from an EMBL/GenBank/DDBJ whole genome shotgun (WGS) entry which is preliminary data.</text>
</comment>
<accession>A0A1C2FX64</accession>
<dbReference type="EMBL" id="PSYR01000002">
    <property type="protein sequence ID" value="RCN56824.1"/>
    <property type="molecule type" value="Genomic_DNA"/>
</dbReference>
<dbReference type="AlphaFoldDB" id="A0A1C2FX64"/>
<dbReference type="Proteomes" id="UP000253250">
    <property type="component" value="Unassembled WGS sequence"/>
</dbReference>
<evidence type="ECO:0000313" key="1">
    <source>
        <dbReference type="EMBL" id="RCN56824.1"/>
    </source>
</evidence>
<protein>
    <submittedName>
        <fullName evidence="1">Uncharacterized protein</fullName>
    </submittedName>
</protein>
<organism evidence="1 2">
    <name type="scientific">Acidiferrobacter thiooxydans</name>
    <dbReference type="NCBI Taxonomy" id="163359"/>
    <lineage>
        <taxon>Bacteria</taxon>
        <taxon>Pseudomonadati</taxon>
        <taxon>Pseudomonadota</taxon>
        <taxon>Gammaproteobacteria</taxon>
        <taxon>Acidiferrobacterales</taxon>
        <taxon>Acidiferrobacteraceae</taxon>
        <taxon>Acidiferrobacter</taxon>
    </lineage>
</organism>
<name>A0A1C2FX64_9GAMM</name>
<sequence>MPRLDPGAFPDYERAILARASMGDVALGFARLGPCAFLEAFDDPHRSLRRSFVDKYRPIMRRRIGGNSLYMVLAQPRAAGIHAFLGVCCTEFFLKRDQAFIEAGLSALFIDVGGETCCTPRAEESAYLGQFTAEATLDPRLLDRVLRLGDTH</sequence>
<gene>
    <name evidence="1" type="ORF">C4900_13795</name>
</gene>
<evidence type="ECO:0000313" key="2">
    <source>
        <dbReference type="Proteomes" id="UP000253250"/>
    </source>
</evidence>
<reference evidence="1 2" key="1">
    <citation type="submission" date="2018-02" db="EMBL/GenBank/DDBJ databases">
        <title>Insights into the biology of acidophilic members of the Acidiferrobacteraceae family derived from comparative genomic analyses.</title>
        <authorList>
            <person name="Issotta F."/>
            <person name="Thyssen C."/>
            <person name="Mena C."/>
            <person name="Moya A."/>
            <person name="Bellenberg S."/>
            <person name="Sproer C."/>
            <person name="Covarrubias P.C."/>
            <person name="Sand W."/>
            <person name="Quatrini R."/>
            <person name="Vera M."/>
        </authorList>
    </citation>
    <scope>NUCLEOTIDE SEQUENCE [LARGE SCALE GENOMIC DNA]</scope>
    <source>
        <strain evidence="2">m-1</strain>
    </source>
</reference>
<dbReference type="STRING" id="163359.A9R16_05370"/>